<dbReference type="Proteomes" id="UP000030151">
    <property type="component" value="Unassembled WGS sequence"/>
</dbReference>
<evidence type="ECO:0000313" key="5">
    <source>
        <dbReference type="Proteomes" id="UP000030151"/>
    </source>
</evidence>
<dbReference type="Pfam" id="PF10433">
    <property type="entry name" value="Beta-prop_RSE1_1st"/>
    <property type="match status" value="1"/>
</dbReference>
<dbReference type="eggNOG" id="KOG1898">
    <property type="taxonomic scope" value="Eukaryota"/>
</dbReference>
<dbReference type="HOGENOM" id="CLU_1124789_0_0_1"/>
<dbReference type="EMBL" id="JELW01000001">
    <property type="protein sequence ID" value="EXV06453.1"/>
    <property type="molecule type" value="Genomic_DNA"/>
</dbReference>
<evidence type="ECO:0000259" key="3">
    <source>
        <dbReference type="Pfam" id="PF10433"/>
    </source>
</evidence>
<accession>A0A0A1V9V2</accession>
<feature type="domain" description="RSE1/DDB1/CPSF1 C-terminal" evidence="2">
    <location>
        <begin position="183"/>
        <end position="237"/>
    </location>
</feature>
<reference evidence="4 5" key="1">
    <citation type="submission" date="2014-02" db="EMBL/GenBank/DDBJ databases">
        <title>The genome sequence of the entomopathogenic fungus Metarhizium robertsii ARSEF 2575.</title>
        <authorList>
            <person name="Giuliano Garisto Donzelli B."/>
            <person name="Roe B.A."/>
            <person name="Macmil S.L."/>
            <person name="Krasnoff S.B."/>
            <person name="Gibson D.M."/>
        </authorList>
    </citation>
    <scope>NUCLEOTIDE SEQUENCE [LARGE SCALE GENOMIC DNA]</scope>
    <source>
        <strain evidence="4 5">ARSEF 2575</strain>
    </source>
</reference>
<evidence type="ECO:0000259" key="2">
    <source>
        <dbReference type="Pfam" id="PF03178"/>
    </source>
</evidence>
<evidence type="ECO:0000313" key="4">
    <source>
        <dbReference type="EMBL" id="EXV06453.1"/>
    </source>
</evidence>
<dbReference type="AlphaFoldDB" id="A0A0A1V9V2"/>
<dbReference type="InterPro" id="IPR018846">
    <property type="entry name" value="Beta-prop_RSE1/DDB1/CPSF1_1st"/>
</dbReference>
<name>A0A0A1V9V2_9HYPO</name>
<organism evidence="4 5">
    <name type="scientific">Metarhizium robertsii</name>
    <dbReference type="NCBI Taxonomy" id="568076"/>
    <lineage>
        <taxon>Eukaryota</taxon>
        <taxon>Fungi</taxon>
        <taxon>Dikarya</taxon>
        <taxon>Ascomycota</taxon>
        <taxon>Pezizomycotina</taxon>
        <taxon>Sordariomycetes</taxon>
        <taxon>Hypocreomycetidae</taxon>
        <taxon>Hypocreales</taxon>
        <taxon>Clavicipitaceae</taxon>
        <taxon>Metarhizium</taxon>
    </lineage>
</organism>
<comment type="caution">
    <text evidence="4">The sequence shown here is derived from an EMBL/GenBank/DDBJ whole genome shotgun (WGS) entry which is preliminary data.</text>
</comment>
<dbReference type="GO" id="GO:0005634">
    <property type="term" value="C:nucleus"/>
    <property type="evidence" value="ECO:0007669"/>
    <property type="project" value="InterPro"/>
</dbReference>
<gene>
    <name evidence="4" type="ORF">X797_001173</name>
</gene>
<feature type="region of interest" description="Disordered" evidence="1">
    <location>
        <begin position="148"/>
        <end position="170"/>
    </location>
</feature>
<dbReference type="Pfam" id="PF03178">
    <property type="entry name" value="CPSF_A"/>
    <property type="match status" value="1"/>
</dbReference>
<evidence type="ECO:0000256" key="1">
    <source>
        <dbReference type="SAM" id="MobiDB-lite"/>
    </source>
</evidence>
<sequence length="247" mass="26879">MSLVSSDPSLRFASLVAQRTTSSLLPIRAGSPLSSQYLATDPKGRACLIASIEKNNLIHVLDRNAEADLTISSPLGARKHGILDFSVVSLDVGYALHNQQCILALSTTLWIAHMNPVMGGFLVTPLSYHEHGHGISQANSARKASLESTGVVSNPSIHPQDQGRRATYGTPVLSRPTARWNRQILSIYNVGMRQLLRRAQIYISPQHTVPLQSPGFRIVVGDLQHGMTMVVYNRVSNKPVAPLTGFN</sequence>
<feature type="compositionally biased region" description="Polar residues" evidence="1">
    <location>
        <begin position="148"/>
        <end position="159"/>
    </location>
</feature>
<protein>
    <submittedName>
        <fullName evidence="4">CPSF A subunit region protein</fullName>
    </submittedName>
</protein>
<dbReference type="InterPro" id="IPR004871">
    <property type="entry name" value="RSE1/DDB1/CPSF1_C"/>
</dbReference>
<feature type="domain" description="RSE1/DDB1/CPSF1 first beta-propeller" evidence="3">
    <location>
        <begin position="35"/>
        <end position="105"/>
    </location>
</feature>
<dbReference type="GO" id="GO:0003676">
    <property type="term" value="F:nucleic acid binding"/>
    <property type="evidence" value="ECO:0007669"/>
    <property type="project" value="InterPro"/>
</dbReference>
<proteinExistence type="predicted"/>